<proteinExistence type="predicted"/>
<gene>
    <name evidence="1" type="ORF">C5167_042861</name>
</gene>
<reference evidence="1 2" key="1">
    <citation type="journal article" date="2018" name="Science">
        <title>The opium poppy genome and morphinan production.</title>
        <authorList>
            <person name="Guo L."/>
            <person name="Winzer T."/>
            <person name="Yang X."/>
            <person name="Li Y."/>
            <person name="Ning Z."/>
            <person name="He Z."/>
            <person name="Teodor R."/>
            <person name="Lu Y."/>
            <person name="Bowser T.A."/>
            <person name="Graham I.A."/>
            <person name="Ye K."/>
        </authorList>
    </citation>
    <scope>NUCLEOTIDE SEQUENCE [LARGE SCALE GENOMIC DNA]</scope>
    <source>
        <strain evidence="2">cv. HN1</strain>
        <tissue evidence="1">Leaves</tissue>
    </source>
</reference>
<accession>A0A4Y7L7X6</accession>
<dbReference type="EMBL" id="CM010724">
    <property type="protein sequence ID" value="RZC80285.1"/>
    <property type="molecule type" value="Genomic_DNA"/>
</dbReference>
<organism evidence="1 2">
    <name type="scientific">Papaver somniferum</name>
    <name type="common">Opium poppy</name>
    <dbReference type="NCBI Taxonomy" id="3469"/>
    <lineage>
        <taxon>Eukaryota</taxon>
        <taxon>Viridiplantae</taxon>
        <taxon>Streptophyta</taxon>
        <taxon>Embryophyta</taxon>
        <taxon>Tracheophyta</taxon>
        <taxon>Spermatophyta</taxon>
        <taxon>Magnoliopsida</taxon>
        <taxon>Ranunculales</taxon>
        <taxon>Papaveraceae</taxon>
        <taxon>Papaveroideae</taxon>
        <taxon>Papaver</taxon>
    </lineage>
</organism>
<dbReference type="Proteomes" id="UP000316621">
    <property type="component" value="Chromosome 10"/>
</dbReference>
<name>A0A4Y7L7X6_PAPSO</name>
<dbReference type="Gramene" id="RZC80285">
    <property type="protein sequence ID" value="RZC80285"/>
    <property type="gene ID" value="C5167_042861"/>
</dbReference>
<evidence type="ECO:0000313" key="2">
    <source>
        <dbReference type="Proteomes" id="UP000316621"/>
    </source>
</evidence>
<protein>
    <submittedName>
        <fullName evidence="1">Uncharacterized protein</fullName>
    </submittedName>
</protein>
<dbReference type="AlphaFoldDB" id="A0A4Y7L7X6"/>
<evidence type="ECO:0000313" key="1">
    <source>
        <dbReference type="EMBL" id="RZC80285.1"/>
    </source>
</evidence>
<sequence>MRVSIRSFAVVDERGREEAIEVEEEELVRWMGMDCFNGLMGPMLDVVGVSA</sequence>
<keyword evidence="2" id="KW-1185">Reference proteome</keyword>